<protein>
    <submittedName>
        <fullName evidence="1">Uncharacterized protein</fullName>
    </submittedName>
</protein>
<keyword evidence="2" id="KW-1185">Reference proteome</keyword>
<evidence type="ECO:0000313" key="2">
    <source>
        <dbReference type="Proteomes" id="UP001156484"/>
    </source>
</evidence>
<organism evidence="1 2">
    <name type="scientific">Rhodococcus sacchari</name>
    <dbReference type="NCBI Taxonomy" id="2962047"/>
    <lineage>
        <taxon>Bacteria</taxon>
        <taxon>Bacillati</taxon>
        <taxon>Actinomycetota</taxon>
        <taxon>Actinomycetes</taxon>
        <taxon>Mycobacteriales</taxon>
        <taxon>Nocardiaceae</taxon>
        <taxon>Rhodococcus</taxon>
    </lineage>
</organism>
<proteinExistence type="predicted"/>
<reference evidence="1" key="1">
    <citation type="submission" date="2022-10" db="EMBL/GenBank/DDBJ databases">
        <title>Rhodococcus ferula Z13 complete genome.</title>
        <authorList>
            <person name="Long X."/>
            <person name="Zang M."/>
        </authorList>
    </citation>
    <scope>NUCLEOTIDE SEQUENCE</scope>
    <source>
        <strain evidence="1">Z13</strain>
    </source>
</reference>
<name>A0ACD4DJP8_9NOCA</name>
<dbReference type="Proteomes" id="UP001156484">
    <property type="component" value="Chromosome"/>
</dbReference>
<evidence type="ECO:0000313" key="1">
    <source>
        <dbReference type="EMBL" id="UYP20289.1"/>
    </source>
</evidence>
<dbReference type="EMBL" id="CP107551">
    <property type="protein sequence ID" value="UYP20289.1"/>
    <property type="molecule type" value="Genomic_DNA"/>
</dbReference>
<gene>
    <name evidence="1" type="ORF">OED52_07075</name>
</gene>
<sequence>MTNRLVRRLRTLLGHGPASVSAGRTAAVSAGRTATVSAGRTATVSTTDAAALYAIRLST</sequence>
<accession>A0ACD4DJP8</accession>